<dbReference type="OMA" id="PHENTAK"/>
<dbReference type="GO" id="GO:0016514">
    <property type="term" value="C:SWI/SNF complex"/>
    <property type="evidence" value="ECO:0007669"/>
    <property type="project" value="TreeGrafter"/>
</dbReference>
<keyword evidence="3" id="KW-0804">Transcription</keyword>
<dbReference type="GO" id="GO:0045893">
    <property type="term" value="P:positive regulation of DNA-templated transcription"/>
    <property type="evidence" value="ECO:0007669"/>
    <property type="project" value="TreeGrafter"/>
</dbReference>
<keyword evidence="2" id="KW-0238">DNA-binding</keyword>
<keyword evidence="1" id="KW-0805">Transcription regulation</keyword>
<evidence type="ECO:0000256" key="3">
    <source>
        <dbReference type="ARBA" id="ARBA00023163"/>
    </source>
</evidence>
<dbReference type="FunFam" id="1.10.10.60:FF:000014">
    <property type="entry name" value="SWI/SNF complex subunit SMARCC2 isoform C"/>
    <property type="match status" value="1"/>
</dbReference>
<dbReference type="AlphaFoldDB" id="S4RRJ5"/>
<feature type="region of interest" description="Disordered" evidence="5">
    <location>
        <begin position="248"/>
        <end position="290"/>
    </location>
</feature>
<evidence type="ECO:0000259" key="6">
    <source>
        <dbReference type="PROSITE" id="PS51293"/>
    </source>
</evidence>
<keyword evidence="4" id="KW-0539">Nucleus</keyword>
<dbReference type="InterPro" id="IPR032451">
    <property type="entry name" value="SMARCC_C"/>
</dbReference>
<dbReference type="HOGENOM" id="CLU_688027_0_0_1"/>
<dbReference type="PANTHER" id="PTHR12802:SF41">
    <property type="entry name" value="BRAHMA ASSOCIATED PROTEIN 155 KDA"/>
    <property type="match status" value="1"/>
</dbReference>
<reference evidence="7" key="2">
    <citation type="submission" date="2025-09" db="UniProtKB">
        <authorList>
            <consortium name="Ensembl"/>
        </authorList>
    </citation>
    <scope>IDENTIFICATION</scope>
</reference>
<sequence>NVSECFSWTKALDLYTDDWNKVSEHVGSRTQDECILHFLRLPIEDPYLEESEASMGPLAYQPVPFSRSGNPVMSTVAFLASVVDPRVASAAAKAALEEFSHRRVLLPPDLARVDDKKEEIILTQEQQQHKTSKIIIVYIYKTRLFCCEWKGRVEKSVLPHENTAKPEIIWKSKHSSDVDKQKLLLYLKDRNKNGNNPSELRIKREGISSQEYVSGGQPTCLYVQPGTSWGGEGVATEYGVVKVEAGNREETREEQAVASRHSPPPTLHTNYCEEQENRSSRSKAETPAEALGMSSLPDASITATAAAAALIAAAAKAKQLAAVEERKIKSLVALLVETQMKKLEIKLRHFEELETIMDRERESLEYQRQQLLSDRSTFHLEQIKLAELRARQLQQQQLQQQ</sequence>
<dbReference type="InterPro" id="IPR009057">
    <property type="entry name" value="Homeodomain-like_sf"/>
</dbReference>
<dbReference type="PANTHER" id="PTHR12802">
    <property type="entry name" value="SWI/SNF COMPLEX-RELATED"/>
    <property type="match status" value="1"/>
</dbReference>
<reference evidence="7" key="1">
    <citation type="submission" date="2025-08" db="UniProtKB">
        <authorList>
            <consortium name="Ensembl"/>
        </authorList>
    </citation>
    <scope>IDENTIFICATION</scope>
</reference>
<organism evidence="7">
    <name type="scientific">Petromyzon marinus</name>
    <name type="common">Sea lamprey</name>
    <dbReference type="NCBI Taxonomy" id="7757"/>
    <lineage>
        <taxon>Eukaryota</taxon>
        <taxon>Metazoa</taxon>
        <taxon>Chordata</taxon>
        <taxon>Craniata</taxon>
        <taxon>Vertebrata</taxon>
        <taxon>Cyclostomata</taxon>
        <taxon>Hyperoartia</taxon>
        <taxon>Petromyzontiformes</taxon>
        <taxon>Petromyzontidae</taxon>
        <taxon>Petromyzon</taxon>
    </lineage>
</organism>
<evidence type="ECO:0000256" key="5">
    <source>
        <dbReference type="SAM" id="MobiDB-lite"/>
    </source>
</evidence>
<accession>S4RRJ5</accession>
<dbReference type="InterPro" id="IPR017884">
    <property type="entry name" value="SANT_dom"/>
</dbReference>
<evidence type="ECO:0000256" key="4">
    <source>
        <dbReference type="ARBA" id="ARBA00023242"/>
    </source>
</evidence>
<name>S4RRJ5_PETMA</name>
<evidence type="ECO:0000313" key="7">
    <source>
        <dbReference type="Ensembl" id="ENSPMAP00000007831.1"/>
    </source>
</evidence>
<dbReference type="GeneTree" id="ENSGT00940000155746"/>
<dbReference type="SUPFAM" id="SSF46689">
    <property type="entry name" value="Homeodomain-like"/>
    <property type="match status" value="1"/>
</dbReference>
<dbReference type="Pfam" id="PF16495">
    <property type="entry name" value="SWIRM-assoc_1"/>
    <property type="match status" value="1"/>
</dbReference>
<feature type="domain" description="SANT" evidence="6">
    <location>
        <begin position="1"/>
        <end position="46"/>
    </location>
</feature>
<dbReference type="GO" id="GO:0042393">
    <property type="term" value="F:histone binding"/>
    <property type="evidence" value="ECO:0007669"/>
    <property type="project" value="TreeGrafter"/>
</dbReference>
<dbReference type="STRING" id="7757.ENSPMAP00000007831"/>
<dbReference type="GO" id="GO:0071564">
    <property type="term" value="C:npBAF complex"/>
    <property type="evidence" value="ECO:0007669"/>
    <property type="project" value="TreeGrafter"/>
</dbReference>
<dbReference type="PROSITE" id="PS51293">
    <property type="entry name" value="SANT"/>
    <property type="match status" value="1"/>
</dbReference>
<evidence type="ECO:0000256" key="2">
    <source>
        <dbReference type="ARBA" id="ARBA00023125"/>
    </source>
</evidence>
<dbReference type="Pfam" id="PF16498">
    <property type="entry name" value="SWIRM-assoc_3"/>
    <property type="match status" value="1"/>
</dbReference>
<proteinExistence type="predicted"/>
<feature type="compositionally biased region" description="Basic and acidic residues" evidence="5">
    <location>
        <begin position="275"/>
        <end position="286"/>
    </location>
</feature>
<dbReference type="Ensembl" id="ENSPMAT00000007866.1">
    <property type="protein sequence ID" value="ENSPMAP00000007831.1"/>
    <property type="gene ID" value="ENSPMAG00000007110.1"/>
</dbReference>
<dbReference type="InterPro" id="IPR032448">
    <property type="entry name" value="SWIRM-assoc"/>
</dbReference>
<protein>
    <recommendedName>
        <fullName evidence="6">SANT domain-containing protein</fullName>
    </recommendedName>
</protein>
<dbReference type="GO" id="GO:0071565">
    <property type="term" value="C:nBAF complex"/>
    <property type="evidence" value="ECO:0007669"/>
    <property type="project" value="TreeGrafter"/>
</dbReference>
<evidence type="ECO:0000256" key="1">
    <source>
        <dbReference type="ARBA" id="ARBA00023015"/>
    </source>
</evidence>
<dbReference type="Gene3D" id="1.10.10.60">
    <property type="entry name" value="Homeodomain-like"/>
    <property type="match status" value="1"/>
</dbReference>
<dbReference type="GO" id="GO:0031492">
    <property type="term" value="F:nucleosomal DNA binding"/>
    <property type="evidence" value="ECO:0007669"/>
    <property type="project" value="TreeGrafter"/>
</dbReference>